<comment type="similarity">
    <text evidence="2">Belongs to the AzlC family.</text>
</comment>
<dbReference type="Pfam" id="PF03591">
    <property type="entry name" value="AzlC"/>
    <property type="match status" value="1"/>
</dbReference>
<dbReference type="EMBL" id="QKWH01000001">
    <property type="protein sequence ID" value="PZR55401.1"/>
    <property type="molecule type" value="Genomic_DNA"/>
</dbReference>
<evidence type="ECO:0000313" key="10">
    <source>
        <dbReference type="EMBL" id="PZR55401.1"/>
    </source>
</evidence>
<gene>
    <name evidence="10" type="ORF">DNL40_03300</name>
</gene>
<evidence type="ECO:0000256" key="1">
    <source>
        <dbReference type="ARBA" id="ARBA00004651"/>
    </source>
</evidence>
<feature type="transmembrane region" description="Helical" evidence="9">
    <location>
        <begin position="50"/>
        <end position="72"/>
    </location>
</feature>
<evidence type="ECO:0000256" key="2">
    <source>
        <dbReference type="ARBA" id="ARBA00010735"/>
    </source>
</evidence>
<dbReference type="Proteomes" id="UP000248783">
    <property type="component" value="Unassembled WGS sequence"/>
</dbReference>
<evidence type="ECO:0000256" key="3">
    <source>
        <dbReference type="ARBA" id="ARBA00022448"/>
    </source>
</evidence>
<organism evidence="10 11">
    <name type="scientific">Xylanimonas oleitrophica</name>
    <dbReference type="NCBI Taxonomy" id="2607479"/>
    <lineage>
        <taxon>Bacteria</taxon>
        <taxon>Bacillati</taxon>
        <taxon>Actinomycetota</taxon>
        <taxon>Actinomycetes</taxon>
        <taxon>Micrococcales</taxon>
        <taxon>Promicromonosporaceae</taxon>
        <taxon>Xylanimonas</taxon>
    </lineage>
</organism>
<dbReference type="PANTHER" id="PTHR34979">
    <property type="entry name" value="INNER MEMBRANE PROTEIN YGAZ"/>
    <property type="match status" value="1"/>
</dbReference>
<keyword evidence="4" id="KW-1003">Cell membrane</keyword>
<evidence type="ECO:0000256" key="8">
    <source>
        <dbReference type="SAM" id="MobiDB-lite"/>
    </source>
</evidence>
<comment type="subcellular location">
    <subcellularLocation>
        <location evidence="1">Cell membrane</location>
        <topology evidence="1">Multi-pass membrane protein</topology>
    </subcellularLocation>
</comment>
<dbReference type="InterPro" id="IPR011606">
    <property type="entry name" value="Brnchd-chn_aa_trnsp_permease"/>
</dbReference>
<feature type="transmembrane region" description="Helical" evidence="9">
    <location>
        <begin position="122"/>
        <end position="144"/>
    </location>
</feature>
<sequence length="255" mass="24690">MRAAVRQGVSVALATGLYGISFGALSVVAGVGVLPTMALSLLLFSGGSQFALIGVVAAGGSPVAAVATAALLGARNTLYGAVVAPLLGARGLRRLAAAQVTIDESTAVAVAQTDRRAARAGFWTAGVGVFVLWNAFTLVGALAGDALGDPRAWGLDAAAAAAFLALVWPRLASRAAQGVAAAAVVVSAALVPVVPPGIPVLAAAAAAVLVGVLTGPRPASPAALAAHGPTTGGGTPGHAPDDATDESDESEARTP</sequence>
<evidence type="ECO:0000256" key="5">
    <source>
        <dbReference type="ARBA" id="ARBA00022692"/>
    </source>
</evidence>
<name>A0A2W5YJM4_9MICO</name>
<evidence type="ECO:0000256" key="4">
    <source>
        <dbReference type="ARBA" id="ARBA00022475"/>
    </source>
</evidence>
<keyword evidence="5 9" id="KW-0812">Transmembrane</keyword>
<protein>
    <submittedName>
        <fullName evidence="10">Branched-chain amino acid ABC transporter permease</fullName>
    </submittedName>
</protein>
<keyword evidence="7 9" id="KW-0472">Membrane</keyword>
<dbReference type="AlphaFoldDB" id="A0A2W5YJM4"/>
<feature type="transmembrane region" description="Helical" evidence="9">
    <location>
        <begin position="150"/>
        <end position="168"/>
    </location>
</feature>
<dbReference type="GO" id="GO:1903785">
    <property type="term" value="P:L-valine transmembrane transport"/>
    <property type="evidence" value="ECO:0007669"/>
    <property type="project" value="TreeGrafter"/>
</dbReference>
<dbReference type="PANTHER" id="PTHR34979:SF1">
    <property type="entry name" value="INNER MEMBRANE PROTEIN YGAZ"/>
    <property type="match status" value="1"/>
</dbReference>
<keyword evidence="3" id="KW-0813">Transport</keyword>
<feature type="region of interest" description="Disordered" evidence="8">
    <location>
        <begin position="219"/>
        <end position="255"/>
    </location>
</feature>
<evidence type="ECO:0000256" key="7">
    <source>
        <dbReference type="ARBA" id="ARBA00023136"/>
    </source>
</evidence>
<dbReference type="GO" id="GO:0005886">
    <property type="term" value="C:plasma membrane"/>
    <property type="evidence" value="ECO:0007669"/>
    <property type="project" value="UniProtKB-SubCell"/>
</dbReference>
<feature type="transmembrane region" description="Helical" evidence="9">
    <location>
        <begin position="12"/>
        <end position="44"/>
    </location>
</feature>
<proteinExistence type="inferred from homology"/>
<comment type="caution">
    <text evidence="10">The sequence shown here is derived from an EMBL/GenBank/DDBJ whole genome shotgun (WGS) entry which is preliminary data.</text>
</comment>
<evidence type="ECO:0000256" key="6">
    <source>
        <dbReference type="ARBA" id="ARBA00022989"/>
    </source>
</evidence>
<accession>A0A2W5YJM4</accession>
<reference evidence="10 11" key="1">
    <citation type="submission" date="2018-06" db="EMBL/GenBank/DDBJ databases">
        <title>Whole genome sequencing of a novel hydrocarbon degrading bacterial strain, PW21 isolated from oil contaminated produced water sample.</title>
        <authorList>
            <person name="Nagkirti P."/>
            <person name="Shaikh A."/>
            <person name="Gowdaman V."/>
            <person name="Engineer A.E."/>
            <person name="Dagar S."/>
            <person name="Dhakephalkar P.K."/>
        </authorList>
    </citation>
    <scope>NUCLEOTIDE SEQUENCE [LARGE SCALE GENOMIC DNA]</scope>
    <source>
        <strain evidence="10 11">PW21</strain>
    </source>
</reference>
<evidence type="ECO:0000313" key="11">
    <source>
        <dbReference type="Proteomes" id="UP000248783"/>
    </source>
</evidence>
<evidence type="ECO:0000256" key="9">
    <source>
        <dbReference type="SAM" id="Phobius"/>
    </source>
</evidence>
<keyword evidence="6 9" id="KW-1133">Transmembrane helix</keyword>
<keyword evidence="11" id="KW-1185">Reference proteome</keyword>